<evidence type="ECO:0000256" key="4">
    <source>
        <dbReference type="PROSITE-ProRule" id="PRU00134"/>
    </source>
</evidence>
<proteinExistence type="predicted"/>
<dbReference type="EMBL" id="JARJCM010000071">
    <property type="protein sequence ID" value="KAJ7032677.1"/>
    <property type="molecule type" value="Genomic_DNA"/>
</dbReference>
<dbReference type="PROSITE" id="PS50865">
    <property type="entry name" value="ZF_MYND_2"/>
    <property type="match status" value="1"/>
</dbReference>
<protein>
    <recommendedName>
        <fullName evidence="5">MYND-type domain-containing protein</fullName>
    </recommendedName>
</protein>
<evidence type="ECO:0000313" key="6">
    <source>
        <dbReference type="EMBL" id="KAJ7032677.1"/>
    </source>
</evidence>
<sequence length="235" mass="26188">MATNGPNVYSRVLDVLPDGSTLFGPPCEASELRHSHKFNLEVEIGFGEHSLVIIFAVVKVALNMIMPPRDKIETLFREFIATIGPELTHNSEQLTCFGCARPATDFTWVSLYDPKGVVRRCRIFVKAGCEKCINHIQESIVQHLERQREKITSSSSILPVVIASIPRPDGMSSGPSAACLACRKEQTAAPGFSMSQCGKCKLVRYCSATCQMQDWVRHKKICTKIQTVIRTRNDF</sequence>
<dbReference type="Pfam" id="PF01753">
    <property type="entry name" value="zf-MYND"/>
    <property type="match status" value="1"/>
</dbReference>
<dbReference type="InterPro" id="IPR002893">
    <property type="entry name" value="Znf_MYND"/>
</dbReference>
<keyword evidence="1" id="KW-0479">Metal-binding</keyword>
<dbReference type="SUPFAM" id="SSF144232">
    <property type="entry name" value="HIT/MYND zinc finger-like"/>
    <property type="match status" value="1"/>
</dbReference>
<name>A0AAD6X130_9AGAR</name>
<keyword evidence="3" id="KW-0862">Zinc</keyword>
<dbReference type="Gene3D" id="6.10.140.2220">
    <property type="match status" value="1"/>
</dbReference>
<dbReference type="GO" id="GO:0008270">
    <property type="term" value="F:zinc ion binding"/>
    <property type="evidence" value="ECO:0007669"/>
    <property type="project" value="UniProtKB-KW"/>
</dbReference>
<dbReference type="AlphaFoldDB" id="A0AAD6X130"/>
<comment type="caution">
    <text evidence="6">The sequence shown here is derived from an EMBL/GenBank/DDBJ whole genome shotgun (WGS) entry which is preliminary data.</text>
</comment>
<gene>
    <name evidence="6" type="ORF">C8F04DRAFT_1106908</name>
</gene>
<evidence type="ECO:0000313" key="7">
    <source>
        <dbReference type="Proteomes" id="UP001218188"/>
    </source>
</evidence>
<accession>A0AAD6X130</accession>
<dbReference type="Proteomes" id="UP001218188">
    <property type="component" value="Unassembled WGS sequence"/>
</dbReference>
<keyword evidence="7" id="KW-1185">Reference proteome</keyword>
<evidence type="ECO:0000256" key="3">
    <source>
        <dbReference type="ARBA" id="ARBA00022833"/>
    </source>
</evidence>
<feature type="domain" description="MYND-type" evidence="5">
    <location>
        <begin position="179"/>
        <end position="222"/>
    </location>
</feature>
<reference evidence="6" key="1">
    <citation type="submission" date="2023-03" db="EMBL/GenBank/DDBJ databases">
        <title>Massive genome expansion in bonnet fungi (Mycena s.s.) driven by repeated elements and novel gene families across ecological guilds.</title>
        <authorList>
            <consortium name="Lawrence Berkeley National Laboratory"/>
            <person name="Harder C.B."/>
            <person name="Miyauchi S."/>
            <person name="Viragh M."/>
            <person name="Kuo A."/>
            <person name="Thoen E."/>
            <person name="Andreopoulos B."/>
            <person name="Lu D."/>
            <person name="Skrede I."/>
            <person name="Drula E."/>
            <person name="Henrissat B."/>
            <person name="Morin E."/>
            <person name="Kohler A."/>
            <person name="Barry K."/>
            <person name="LaButti K."/>
            <person name="Morin E."/>
            <person name="Salamov A."/>
            <person name="Lipzen A."/>
            <person name="Mereny Z."/>
            <person name="Hegedus B."/>
            <person name="Baldrian P."/>
            <person name="Stursova M."/>
            <person name="Weitz H."/>
            <person name="Taylor A."/>
            <person name="Grigoriev I.V."/>
            <person name="Nagy L.G."/>
            <person name="Martin F."/>
            <person name="Kauserud H."/>
        </authorList>
    </citation>
    <scope>NUCLEOTIDE SEQUENCE</scope>
    <source>
        <strain evidence="6">CBHHK200</strain>
    </source>
</reference>
<organism evidence="6 7">
    <name type="scientific">Mycena alexandri</name>
    <dbReference type="NCBI Taxonomy" id="1745969"/>
    <lineage>
        <taxon>Eukaryota</taxon>
        <taxon>Fungi</taxon>
        <taxon>Dikarya</taxon>
        <taxon>Basidiomycota</taxon>
        <taxon>Agaricomycotina</taxon>
        <taxon>Agaricomycetes</taxon>
        <taxon>Agaricomycetidae</taxon>
        <taxon>Agaricales</taxon>
        <taxon>Marasmiineae</taxon>
        <taxon>Mycenaceae</taxon>
        <taxon>Mycena</taxon>
    </lineage>
</organism>
<keyword evidence="2 4" id="KW-0863">Zinc-finger</keyword>
<evidence type="ECO:0000259" key="5">
    <source>
        <dbReference type="PROSITE" id="PS50865"/>
    </source>
</evidence>
<dbReference type="PROSITE" id="PS01360">
    <property type="entry name" value="ZF_MYND_1"/>
    <property type="match status" value="1"/>
</dbReference>
<evidence type="ECO:0000256" key="2">
    <source>
        <dbReference type="ARBA" id="ARBA00022771"/>
    </source>
</evidence>
<evidence type="ECO:0000256" key="1">
    <source>
        <dbReference type="ARBA" id="ARBA00022723"/>
    </source>
</evidence>